<evidence type="ECO:0000256" key="3">
    <source>
        <dbReference type="ARBA" id="ARBA00004406"/>
    </source>
</evidence>
<keyword evidence="11 15" id="KW-0408">Iron</keyword>
<dbReference type="InterPro" id="IPR001128">
    <property type="entry name" value="Cyt_P450"/>
</dbReference>
<dbReference type="GO" id="GO:0005789">
    <property type="term" value="C:endoplasmic reticulum membrane"/>
    <property type="evidence" value="ECO:0007669"/>
    <property type="project" value="UniProtKB-SubCell"/>
</dbReference>
<evidence type="ECO:0000256" key="7">
    <source>
        <dbReference type="ARBA" id="ARBA00022723"/>
    </source>
</evidence>
<gene>
    <name evidence="18" type="primary">LOC122131936</name>
</gene>
<evidence type="ECO:0000256" key="2">
    <source>
        <dbReference type="ARBA" id="ARBA00004174"/>
    </source>
</evidence>
<keyword evidence="6 15" id="KW-0349">Heme</keyword>
<dbReference type="FunFam" id="1.10.630.10:FF:000003">
    <property type="entry name" value="cytochrome P450 3A12-like isoform X2"/>
    <property type="match status" value="1"/>
</dbReference>
<dbReference type="Proteomes" id="UP000515152">
    <property type="component" value="Unplaced"/>
</dbReference>
<dbReference type="OrthoDB" id="1470350at2759"/>
<evidence type="ECO:0000313" key="18">
    <source>
        <dbReference type="RefSeq" id="XP_042562588.1"/>
    </source>
</evidence>
<keyword evidence="8" id="KW-0256">Endoplasmic reticulum</keyword>
<keyword evidence="13 16" id="KW-0472">Membrane</keyword>
<comment type="catalytic activity">
    <reaction evidence="14">
        <text>an organic molecule + reduced [NADPH--hemoprotein reductase] + O2 = an alcohol + oxidized [NADPH--hemoprotein reductase] + H2O + H(+)</text>
        <dbReference type="Rhea" id="RHEA:17149"/>
        <dbReference type="Rhea" id="RHEA-COMP:11964"/>
        <dbReference type="Rhea" id="RHEA-COMP:11965"/>
        <dbReference type="ChEBI" id="CHEBI:15377"/>
        <dbReference type="ChEBI" id="CHEBI:15378"/>
        <dbReference type="ChEBI" id="CHEBI:15379"/>
        <dbReference type="ChEBI" id="CHEBI:30879"/>
        <dbReference type="ChEBI" id="CHEBI:57618"/>
        <dbReference type="ChEBI" id="CHEBI:58210"/>
        <dbReference type="ChEBI" id="CHEBI:142491"/>
        <dbReference type="EC" id="1.14.14.1"/>
    </reaction>
</comment>
<reference evidence="18" key="1">
    <citation type="submission" date="2025-08" db="UniProtKB">
        <authorList>
            <consortium name="RefSeq"/>
        </authorList>
    </citation>
    <scope>IDENTIFICATION</scope>
</reference>
<evidence type="ECO:0000256" key="15">
    <source>
        <dbReference type="RuleBase" id="RU000461"/>
    </source>
</evidence>
<evidence type="ECO:0000256" key="9">
    <source>
        <dbReference type="ARBA" id="ARBA00022848"/>
    </source>
</evidence>
<dbReference type="AlphaFoldDB" id="A0A8M1KJR4"/>
<keyword evidence="16" id="KW-1133">Transmembrane helix</keyword>
<evidence type="ECO:0000256" key="8">
    <source>
        <dbReference type="ARBA" id="ARBA00022824"/>
    </source>
</evidence>
<dbReference type="EC" id="1.14.14.1" evidence="5"/>
<evidence type="ECO:0000256" key="4">
    <source>
        <dbReference type="ARBA" id="ARBA00010617"/>
    </source>
</evidence>
<keyword evidence="16" id="KW-0812">Transmembrane</keyword>
<comment type="subcellular location">
    <subcellularLocation>
        <location evidence="3">Endoplasmic reticulum membrane</location>
        <topology evidence="3">Peripheral membrane protein</topology>
    </subcellularLocation>
    <subcellularLocation>
        <location evidence="2">Microsome membrane</location>
        <topology evidence="2">Peripheral membrane protein</topology>
    </subcellularLocation>
</comment>
<feature type="transmembrane region" description="Helical" evidence="16">
    <location>
        <begin position="213"/>
        <end position="231"/>
    </location>
</feature>
<dbReference type="GeneID" id="122131936"/>
<proteinExistence type="inferred from homology"/>
<keyword evidence="12 15" id="KW-0503">Monooxygenase</keyword>
<dbReference type="GO" id="GO:0008395">
    <property type="term" value="F:steroid hydroxylase activity"/>
    <property type="evidence" value="ECO:0007669"/>
    <property type="project" value="TreeGrafter"/>
</dbReference>
<dbReference type="InterPro" id="IPR017972">
    <property type="entry name" value="Cyt_P450_CS"/>
</dbReference>
<dbReference type="GO" id="GO:0005506">
    <property type="term" value="F:iron ion binding"/>
    <property type="evidence" value="ECO:0007669"/>
    <property type="project" value="InterPro"/>
</dbReference>
<dbReference type="GO" id="GO:0016712">
    <property type="term" value="F:oxidoreductase activity, acting on paired donors, with incorporation or reduction of molecular oxygen, reduced flavin or flavoprotein as one donor, and incorporation of one atom of oxygen"/>
    <property type="evidence" value="ECO:0007669"/>
    <property type="project" value="UniProtKB-EC"/>
</dbReference>
<evidence type="ECO:0000256" key="14">
    <source>
        <dbReference type="ARBA" id="ARBA00047827"/>
    </source>
</evidence>
<comment type="cofactor">
    <cofactor evidence="1">
        <name>heme</name>
        <dbReference type="ChEBI" id="CHEBI:30413"/>
    </cofactor>
</comment>
<evidence type="ECO:0000256" key="11">
    <source>
        <dbReference type="ARBA" id="ARBA00023004"/>
    </source>
</evidence>
<evidence type="ECO:0000256" key="12">
    <source>
        <dbReference type="ARBA" id="ARBA00023033"/>
    </source>
</evidence>
<evidence type="ECO:0000256" key="16">
    <source>
        <dbReference type="SAM" id="Phobius"/>
    </source>
</evidence>
<evidence type="ECO:0000256" key="1">
    <source>
        <dbReference type="ARBA" id="ARBA00001971"/>
    </source>
</evidence>
<dbReference type="KEGG" id="char:122131936"/>
<evidence type="ECO:0000256" key="6">
    <source>
        <dbReference type="ARBA" id="ARBA00022617"/>
    </source>
</evidence>
<sequence>MLPLFSVATWSLLVLLLTLLIIYGTWPFGYFKNLGIPGPRPWPFVGSIVSMMTKGFHKFDEQCLQKYGRVWGIFEGRSPMLMVTDPGFIKAVMVKEFYTTFTNRRKGTFVGPLADAVSSVEDEKWKRIRNTLSPTFTSGRMKEVFPIATEYADRLMEYLKKQNLKESINMKDIFGLYSMDVLASTSFSVETDSINNPKDPFVANMKKLMNFSLFNPAFLISIVFPSLVPLMEKMGISFFSKSVMDFFYKALQKIKEQHLEDDNGRVDFLRLMMRSQISNEEAEKSSEDQPVKGLTDHEILSQSFVFILAGYETTSTTLSSLAYNIATNPDDLSKLVDEIDSVFPNNAPVTYDKLMHLDYLDMIICESMRVWPPAPRLERMCKQTVVINGVTIPKGTLVAVPVHALHRDPELWDSPEAFKPERFSKENKESIDPYAYLPFGVGPRNCVGMRYALLLVKLILVRLLQNFNLETCKETQIPMELDMMYRPKKPIMLKLVPRCHFSAEE</sequence>
<evidence type="ECO:0000313" key="17">
    <source>
        <dbReference type="Proteomes" id="UP000515152"/>
    </source>
</evidence>
<evidence type="ECO:0000256" key="10">
    <source>
        <dbReference type="ARBA" id="ARBA00023002"/>
    </source>
</evidence>
<dbReference type="PANTHER" id="PTHR24302:SF17">
    <property type="entry name" value="CYTOCHROME P450, FAMILY 3, SUBFAMILY C, POLYPEPTIDE 4-RELATED"/>
    <property type="match status" value="1"/>
</dbReference>
<keyword evidence="7 15" id="KW-0479">Metal-binding</keyword>
<dbReference type="PROSITE" id="PS00086">
    <property type="entry name" value="CYTOCHROME_P450"/>
    <property type="match status" value="1"/>
</dbReference>
<dbReference type="Pfam" id="PF00067">
    <property type="entry name" value="p450"/>
    <property type="match status" value="1"/>
</dbReference>
<name>A0A8M1KJR4_CLUHA</name>
<keyword evidence="17" id="KW-1185">Reference proteome</keyword>
<keyword evidence="9" id="KW-0492">Microsome</keyword>
<comment type="similarity">
    <text evidence="4 15">Belongs to the cytochrome P450 family.</text>
</comment>
<dbReference type="GO" id="GO:0020037">
    <property type="term" value="F:heme binding"/>
    <property type="evidence" value="ECO:0007669"/>
    <property type="project" value="InterPro"/>
</dbReference>
<dbReference type="RefSeq" id="XP_042562588.1">
    <property type="nucleotide sequence ID" value="XM_042706654.1"/>
</dbReference>
<evidence type="ECO:0000256" key="5">
    <source>
        <dbReference type="ARBA" id="ARBA00012109"/>
    </source>
</evidence>
<keyword evidence="10 15" id="KW-0560">Oxidoreductase</keyword>
<protein>
    <recommendedName>
        <fullName evidence="5">unspecific monooxygenase</fullName>
        <ecNumber evidence="5">1.14.14.1</ecNumber>
    </recommendedName>
</protein>
<organism evidence="17 18">
    <name type="scientific">Clupea harengus</name>
    <name type="common">Atlantic herring</name>
    <dbReference type="NCBI Taxonomy" id="7950"/>
    <lineage>
        <taxon>Eukaryota</taxon>
        <taxon>Metazoa</taxon>
        <taxon>Chordata</taxon>
        <taxon>Craniata</taxon>
        <taxon>Vertebrata</taxon>
        <taxon>Euteleostomi</taxon>
        <taxon>Actinopterygii</taxon>
        <taxon>Neopterygii</taxon>
        <taxon>Teleostei</taxon>
        <taxon>Clupei</taxon>
        <taxon>Clupeiformes</taxon>
        <taxon>Clupeoidei</taxon>
        <taxon>Clupeidae</taxon>
        <taxon>Clupea</taxon>
    </lineage>
</organism>
<dbReference type="InterPro" id="IPR050705">
    <property type="entry name" value="Cytochrome_P450_3A"/>
</dbReference>
<evidence type="ECO:0000256" key="13">
    <source>
        <dbReference type="ARBA" id="ARBA00023136"/>
    </source>
</evidence>
<accession>A0A8M1KJR4</accession>
<dbReference type="PANTHER" id="PTHR24302">
    <property type="entry name" value="CYTOCHROME P450 FAMILY 3"/>
    <property type="match status" value="1"/>
</dbReference>